<name>A0ABT5VCM1_9BACI</name>
<accession>A0ABT5VCM1</accession>
<evidence type="ECO:0000313" key="2">
    <source>
        <dbReference type="Proteomes" id="UP001148125"/>
    </source>
</evidence>
<evidence type="ECO:0000313" key="1">
    <source>
        <dbReference type="EMBL" id="MDE5413196.1"/>
    </source>
</evidence>
<dbReference type="RefSeq" id="WP_275117823.1">
    <property type="nucleotide sequence ID" value="NZ_JAOTPO010000004.1"/>
</dbReference>
<protein>
    <submittedName>
        <fullName evidence="1">DUF4177 domain-containing protein</fullName>
    </submittedName>
</protein>
<organism evidence="1 2">
    <name type="scientific">Alkalihalobacterium chitinilyticum</name>
    <dbReference type="NCBI Taxonomy" id="2980103"/>
    <lineage>
        <taxon>Bacteria</taxon>
        <taxon>Bacillati</taxon>
        <taxon>Bacillota</taxon>
        <taxon>Bacilli</taxon>
        <taxon>Bacillales</taxon>
        <taxon>Bacillaceae</taxon>
        <taxon>Alkalihalobacterium</taxon>
    </lineage>
</organism>
<gene>
    <name evidence="1" type="ORF">N7Z68_07340</name>
</gene>
<sequence>MYEYKFVKVDLKSTWKGTKPEEDYHTVIEQHGAEGWRLVQIFAPAIAGYGAAEFYEIIFEKKID</sequence>
<proteinExistence type="predicted"/>
<dbReference type="Proteomes" id="UP001148125">
    <property type="component" value="Unassembled WGS sequence"/>
</dbReference>
<comment type="caution">
    <text evidence="1">The sequence shown here is derived from an EMBL/GenBank/DDBJ whole genome shotgun (WGS) entry which is preliminary data.</text>
</comment>
<dbReference type="InterPro" id="IPR025234">
    <property type="entry name" value="YjzH-like"/>
</dbReference>
<dbReference type="EMBL" id="JAOTPO010000004">
    <property type="protein sequence ID" value="MDE5413196.1"/>
    <property type="molecule type" value="Genomic_DNA"/>
</dbReference>
<keyword evidence="2" id="KW-1185">Reference proteome</keyword>
<reference evidence="1" key="1">
    <citation type="submission" date="2024-05" db="EMBL/GenBank/DDBJ databases">
        <title>Alkalihalobacillus sp. strain MEB203 novel alkaliphilic bacterium from Lonar Lake, India.</title>
        <authorList>
            <person name="Joshi A."/>
            <person name="Thite S."/>
            <person name="Mengade P."/>
        </authorList>
    </citation>
    <scope>NUCLEOTIDE SEQUENCE</scope>
    <source>
        <strain evidence="1">MEB 203</strain>
    </source>
</reference>
<dbReference type="Pfam" id="PF13783">
    <property type="entry name" value="DUF4177"/>
    <property type="match status" value="1"/>
</dbReference>